<dbReference type="InterPro" id="IPR050600">
    <property type="entry name" value="SETD3_SETD6_MTase"/>
</dbReference>
<dbReference type="Proteomes" id="UP000041254">
    <property type="component" value="Unassembled WGS sequence"/>
</dbReference>
<dbReference type="STRING" id="1169540.A0A0G4FS39"/>
<dbReference type="GO" id="GO:0016279">
    <property type="term" value="F:protein-lysine N-methyltransferase activity"/>
    <property type="evidence" value="ECO:0007669"/>
    <property type="project" value="TreeGrafter"/>
</dbReference>
<dbReference type="CDD" id="cd10527">
    <property type="entry name" value="SET_LSMT"/>
    <property type="match status" value="1"/>
</dbReference>
<name>A0A0G4FS39_VITBC</name>
<proteinExistence type="predicted"/>
<dbReference type="VEuPathDB" id="CryptoDB:Vbra_16036"/>
<dbReference type="OrthoDB" id="341421at2759"/>
<gene>
    <name evidence="1" type="ORF">Vbra_16036</name>
</gene>
<dbReference type="InterPro" id="IPR046341">
    <property type="entry name" value="SET_dom_sf"/>
</dbReference>
<keyword evidence="2" id="KW-1185">Reference proteome</keyword>
<dbReference type="InParanoid" id="A0A0G4FS39"/>
<organism evidence="1 2">
    <name type="scientific">Vitrella brassicaformis (strain CCMP3155)</name>
    <dbReference type="NCBI Taxonomy" id="1169540"/>
    <lineage>
        <taxon>Eukaryota</taxon>
        <taxon>Sar</taxon>
        <taxon>Alveolata</taxon>
        <taxon>Colpodellida</taxon>
        <taxon>Vitrellaceae</taxon>
        <taxon>Vitrella</taxon>
    </lineage>
</organism>
<reference evidence="1 2" key="1">
    <citation type="submission" date="2014-11" db="EMBL/GenBank/DDBJ databases">
        <authorList>
            <person name="Zhu J."/>
            <person name="Qi W."/>
            <person name="Song R."/>
        </authorList>
    </citation>
    <scope>NUCLEOTIDE SEQUENCE [LARGE SCALE GENOMIC DNA]</scope>
</reference>
<dbReference type="EMBL" id="CDMY01000489">
    <property type="protein sequence ID" value="CEM17500.1"/>
    <property type="molecule type" value="Genomic_DNA"/>
</dbReference>
<evidence type="ECO:0000313" key="2">
    <source>
        <dbReference type="Proteomes" id="UP000041254"/>
    </source>
</evidence>
<sequence length="483" mass="53148">MAYEEADGSEEVYRGLRCTSQIGASDGGQRTTLVSLPRSAALLESEESPNPLPFIVQDEAWQYLPTWIRLVVRLLIERRLGASSSFRPYLALLPSSFPSLPFNHLPFIRAALGRCSPLLMSIVDKAQEDLAGMHFFLSATLNLTTVEKTMAASAGRSAEGRGKGQMENDDFGLPMSGPLTVREYLWAVCVVLTRAVPMKDATGRSLELIAPMIDLVNHNSSQYGASGVAYNETSDAFEFFTTSAYQEGDEIFFAYGPKTNDDLLRGFGFVEANNRFDNVFVGTILQPILMQDAALADALDFHPEGIQPATDDDDGQRLGLALSAERSELLREHRSDMLESLFGSSAVVGVQGPSSRMAGALATLFCSDDELQKLVLLKGPESRLWWFDDEQHVTPETAPEKPDPSLLAACVDSPSIGQVLRRAVEASRQALQRLRDEVYEGAKAYEGRDGAEWETDRVVEMVAGAYVREKERILREFSLVLAD</sequence>
<protein>
    <submittedName>
        <fullName evidence="1">Uncharacterized protein</fullName>
    </submittedName>
</protein>
<dbReference type="SUPFAM" id="SSF82199">
    <property type="entry name" value="SET domain"/>
    <property type="match status" value="1"/>
</dbReference>
<accession>A0A0G4FS39</accession>
<dbReference type="AlphaFoldDB" id="A0A0G4FS39"/>
<dbReference type="Gene3D" id="3.90.1410.10">
    <property type="entry name" value="set domain protein methyltransferase, domain 1"/>
    <property type="match status" value="1"/>
</dbReference>
<evidence type="ECO:0000313" key="1">
    <source>
        <dbReference type="EMBL" id="CEM17500.1"/>
    </source>
</evidence>
<dbReference type="PANTHER" id="PTHR13271">
    <property type="entry name" value="UNCHARACTERIZED PUTATIVE METHYLTRANSFERASE"/>
    <property type="match status" value="1"/>
</dbReference>